<evidence type="ECO:0000313" key="8">
    <source>
        <dbReference type="Proteomes" id="UP000285326"/>
    </source>
</evidence>
<comment type="similarity">
    <text evidence="1">Belongs to the universal ribosomal protein uS14 family.</text>
</comment>
<evidence type="ECO:0000313" key="4">
    <source>
        <dbReference type="EMBL" id="RKF54921.1"/>
    </source>
</evidence>
<dbReference type="PANTHER" id="PTHR19836:SF19">
    <property type="entry name" value="SMALL RIBOSOMAL SUBUNIT PROTEIN US14M"/>
    <property type="match status" value="1"/>
</dbReference>
<keyword evidence="2 4" id="KW-0689">Ribosomal protein</keyword>
<reference evidence="7 8" key="1">
    <citation type="journal article" date="2018" name="BMC Genomics">
        <title>Comparative genome analyses reveal sequence features reflecting distinct modes of host-adaptation between dicot and monocot powdery mildew.</title>
        <authorList>
            <person name="Wu Y."/>
            <person name="Ma X."/>
            <person name="Pan Z."/>
            <person name="Kale S.D."/>
            <person name="Song Y."/>
            <person name="King H."/>
            <person name="Zhang Q."/>
            <person name="Presley C."/>
            <person name="Deng X."/>
            <person name="Wei C.I."/>
            <person name="Xiao S."/>
        </authorList>
    </citation>
    <scope>NUCLEOTIDE SEQUENCE [LARGE SCALE GENOMIC DNA]</scope>
    <source>
        <strain evidence="5">UCSC1</strain>
        <strain evidence="6">UMSG1</strain>
        <strain evidence="4">UMSG3</strain>
    </source>
</reference>
<dbReference type="PANTHER" id="PTHR19836">
    <property type="entry name" value="30S RIBOSOMAL PROTEIN S14"/>
    <property type="match status" value="1"/>
</dbReference>
<dbReference type="EMBL" id="MCBR01018217">
    <property type="protein sequence ID" value="RKF58558.1"/>
    <property type="molecule type" value="Genomic_DNA"/>
</dbReference>
<dbReference type="OrthoDB" id="413436at2759"/>
<dbReference type="STRING" id="62708.A0A420HBW5"/>
<evidence type="ECO:0000256" key="3">
    <source>
        <dbReference type="ARBA" id="ARBA00023274"/>
    </source>
</evidence>
<dbReference type="FunFam" id="1.10.287.1480:FF:000001">
    <property type="entry name" value="30S ribosomal protein S14"/>
    <property type="match status" value="1"/>
</dbReference>
<dbReference type="InterPro" id="IPR001209">
    <property type="entry name" value="Ribosomal_uS14"/>
</dbReference>
<keyword evidence="7" id="KW-1185">Reference proteome</keyword>
<name>A0A420HBW5_9PEZI</name>
<keyword evidence="3" id="KW-0687">Ribonucleoprotein</keyword>
<dbReference type="Gene3D" id="1.10.287.1480">
    <property type="match status" value="1"/>
</dbReference>
<evidence type="ECO:0000313" key="6">
    <source>
        <dbReference type="EMBL" id="RKF75573.1"/>
    </source>
</evidence>
<evidence type="ECO:0000256" key="1">
    <source>
        <dbReference type="ARBA" id="ARBA00009083"/>
    </source>
</evidence>
<dbReference type="GO" id="GO:0003735">
    <property type="term" value="F:structural constituent of ribosome"/>
    <property type="evidence" value="ECO:0007669"/>
    <property type="project" value="InterPro"/>
</dbReference>
<dbReference type="Pfam" id="PF00253">
    <property type="entry name" value="Ribosomal_S14"/>
    <property type="match status" value="1"/>
</dbReference>
<gene>
    <name evidence="5" type="ORF">GcC1_182029</name>
    <name evidence="6" type="ORF">GcM1_233084</name>
    <name evidence="4" type="ORF">GcM3_205019</name>
</gene>
<dbReference type="SUPFAM" id="SSF57716">
    <property type="entry name" value="Glucocorticoid receptor-like (DNA-binding domain)"/>
    <property type="match status" value="1"/>
</dbReference>
<dbReference type="Proteomes" id="UP000285326">
    <property type="component" value="Unassembled WGS sequence"/>
</dbReference>
<dbReference type="InterPro" id="IPR018271">
    <property type="entry name" value="Ribosomal_uS14_CS"/>
</dbReference>
<sequence>MSMFRAKKLDLGCFINVKVIRDHTKRKVFAEHEAERQALRYAVRNLSLPPRVRALAQLQLAQMNSYTRSTQIRNRCILGGKGRGVMTDFKLSRFNFRMNALQGNIPGVKKGIW</sequence>
<comment type="caution">
    <text evidence="4">The sequence shown here is derived from an EMBL/GenBank/DDBJ whole genome shotgun (WGS) entry which is preliminary data.</text>
</comment>
<dbReference type="PROSITE" id="PS00527">
    <property type="entry name" value="RIBOSOMAL_S14"/>
    <property type="match status" value="1"/>
</dbReference>
<protein>
    <submittedName>
        <fullName evidence="4">37S ribosomal protein MRP2, mitochondrial</fullName>
    </submittedName>
</protein>
<dbReference type="Proteomes" id="UP000285405">
    <property type="component" value="Unassembled WGS sequence"/>
</dbReference>
<dbReference type="GO" id="GO:0005763">
    <property type="term" value="C:mitochondrial small ribosomal subunit"/>
    <property type="evidence" value="ECO:0007669"/>
    <property type="project" value="TreeGrafter"/>
</dbReference>
<evidence type="ECO:0000313" key="7">
    <source>
        <dbReference type="Proteomes" id="UP000283383"/>
    </source>
</evidence>
<dbReference type="AlphaFoldDB" id="A0A420HBW5"/>
<evidence type="ECO:0000313" key="5">
    <source>
        <dbReference type="EMBL" id="RKF58558.1"/>
    </source>
</evidence>
<proteinExistence type="inferred from homology"/>
<accession>A0A420HBW5</accession>
<organism evidence="4 7">
    <name type="scientific">Golovinomyces cichoracearum</name>
    <dbReference type="NCBI Taxonomy" id="62708"/>
    <lineage>
        <taxon>Eukaryota</taxon>
        <taxon>Fungi</taxon>
        <taxon>Dikarya</taxon>
        <taxon>Ascomycota</taxon>
        <taxon>Pezizomycotina</taxon>
        <taxon>Leotiomycetes</taxon>
        <taxon>Erysiphales</taxon>
        <taxon>Erysiphaceae</taxon>
        <taxon>Golovinomyces</taxon>
    </lineage>
</organism>
<dbReference type="EMBL" id="MCBS01023316">
    <property type="protein sequence ID" value="RKF75573.1"/>
    <property type="molecule type" value="Genomic_DNA"/>
</dbReference>
<dbReference type="Proteomes" id="UP000283383">
    <property type="component" value="Unassembled WGS sequence"/>
</dbReference>
<dbReference type="GO" id="GO:0006412">
    <property type="term" value="P:translation"/>
    <property type="evidence" value="ECO:0007669"/>
    <property type="project" value="InterPro"/>
</dbReference>
<dbReference type="EMBL" id="MCBQ01020578">
    <property type="protein sequence ID" value="RKF54921.1"/>
    <property type="molecule type" value="Genomic_DNA"/>
</dbReference>
<evidence type="ECO:0000256" key="2">
    <source>
        <dbReference type="ARBA" id="ARBA00022980"/>
    </source>
</evidence>